<dbReference type="InterPro" id="IPR000572">
    <property type="entry name" value="OxRdtase_Mopterin-bd_dom"/>
</dbReference>
<dbReference type="SUPFAM" id="SSF56524">
    <property type="entry name" value="Oxidoreductase molybdopterin-binding domain"/>
    <property type="match status" value="1"/>
</dbReference>
<organism evidence="2 3">
    <name type="scientific">Xanthobacter autotrophicus</name>
    <dbReference type="NCBI Taxonomy" id="280"/>
    <lineage>
        <taxon>Bacteria</taxon>
        <taxon>Pseudomonadati</taxon>
        <taxon>Pseudomonadota</taxon>
        <taxon>Alphaproteobacteria</taxon>
        <taxon>Hyphomicrobiales</taxon>
        <taxon>Xanthobacteraceae</taxon>
        <taxon>Xanthobacter</taxon>
    </lineage>
</organism>
<dbReference type="PANTHER" id="PTHR43032">
    <property type="entry name" value="PROTEIN-METHIONINE-SULFOXIDE REDUCTASE"/>
    <property type="match status" value="1"/>
</dbReference>
<accession>A0A6C1KWA4</accession>
<evidence type="ECO:0000259" key="1">
    <source>
        <dbReference type="Pfam" id="PF00174"/>
    </source>
</evidence>
<dbReference type="GeneID" id="95773092"/>
<dbReference type="OrthoDB" id="9795587at2"/>
<evidence type="ECO:0000313" key="3">
    <source>
        <dbReference type="Proteomes" id="UP000305131"/>
    </source>
</evidence>
<name>A0A6C1KWA4_XANAU</name>
<protein>
    <submittedName>
        <fullName evidence="2">Molybdopterin-binding protein</fullName>
    </submittedName>
</protein>
<dbReference type="Pfam" id="PF00174">
    <property type="entry name" value="Oxidored_molyb"/>
    <property type="match status" value="1"/>
</dbReference>
<comment type="caution">
    <text evidence="2">The sequence shown here is derived from an EMBL/GenBank/DDBJ whole genome shotgun (WGS) entry which is preliminary data.</text>
</comment>
<dbReference type="AlphaFoldDB" id="A0A6C1KWA4"/>
<evidence type="ECO:0000313" key="2">
    <source>
        <dbReference type="EMBL" id="TLX43733.1"/>
    </source>
</evidence>
<sequence length="263" mass="29748">MAFRNPFAPRRPAVTTPDKSLLVENRKLIETIDRRKVLRGTFSLGALSLLAGCDISDRGAVQSVLKTVSDFNDGVQAALFNPKKLAPTFSPDLVVKPPRFNAYYEIDEVKPVDVSTWKLELSGLIKDKRPWTLDQIYALPEQEEIIRHICVEGWDYIGQWSGPNLKDFLTRIGADLSAKYIAFYGNDDYMESIDMASALHPQTILATKYAGEPITDPYGFPLRLRTAVKLGFKNPKWIRAIEVTNTYPLGFWEKQGFNWFAGL</sequence>
<dbReference type="InterPro" id="IPR036374">
    <property type="entry name" value="OxRdtase_Mopterin-bd_sf"/>
</dbReference>
<proteinExistence type="predicted"/>
<dbReference type="EMBL" id="VAUP01000015">
    <property type="protein sequence ID" value="TLX43733.1"/>
    <property type="molecule type" value="Genomic_DNA"/>
</dbReference>
<dbReference type="Proteomes" id="UP000305131">
    <property type="component" value="Unassembled WGS sequence"/>
</dbReference>
<dbReference type="RefSeq" id="WP_138398642.1">
    <property type="nucleotide sequence ID" value="NZ_JBAFVI010000001.1"/>
</dbReference>
<feature type="domain" description="Oxidoreductase molybdopterin-binding" evidence="1">
    <location>
        <begin position="110"/>
        <end position="252"/>
    </location>
</feature>
<dbReference type="PANTHER" id="PTHR43032:SF2">
    <property type="entry name" value="BLL0505 PROTEIN"/>
    <property type="match status" value="1"/>
</dbReference>
<gene>
    <name evidence="2" type="ORF">FBQ73_06405</name>
</gene>
<dbReference type="Gene3D" id="3.90.420.10">
    <property type="entry name" value="Oxidoreductase, molybdopterin-binding domain"/>
    <property type="match status" value="1"/>
</dbReference>
<reference evidence="2 3" key="1">
    <citation type="submission" date="2019-05" db="EMBL/GenBank/DDBJ databases">
        <authorList>
            <person name="Zhou X."/>
        </authorList>
    </citation>
    <scope>NUCLEOTIDE SEQUENCE [LARGE SCALE GENOMIC DNA]</scope>
    <source>
        <strain evidence="2 3">DSM 432</strain>
    </source>
</reference>